<accession>A0A5N5H9X4</accession>
<dbReference type="Proteomes" id="UP000327157">
    <property type="component" value="Chromosome 4"/>
</dbReference>
<evidence type="ECO:0000313" key="1">
    <source>
        <dbReference type="EMBL" id="KAB2622230.1"/>
    </source>
</evidence>
<dbReference type="AlphaFoldDB" id="A0A5N5H9X4"/>
<keyword evidence="2" id="KW-1185">Reference proteome</keyword>
<gene>
    <name evidence="1" type="ORF">D8674_024412</name>
</gene>
<reference evidence="1 2" key="1">
    <citation type="submission" date="2019-09" db="EMBL/GenBank/DDBJ databases">
        <authorList>
            <person name="Ou C."/>
        </authorList>
    </citation>
    <scope>NUCLEOTIDE SEQUENCE [LARGE SCALE GENOMIC DNA]</scope>
    <source>
        <strain evidence="1">S2</strain>
        <tissue evidence="1">Leaf</tissue>
    </source>
</reference>
<organism evidence="1 2">
    <name type="scientific">Pyrus ussuriensis x Pyrus communis</name>
    <dbReference type="NCBI Taxonomy" id="2448454"/>
    <lineage>
        <taxon>Eukaryota</taxon>
        <taxon>Viridiplantae</taxon>
        <taxon>Streptophyta</taxon>
        <taxon>Embryophyta</taxon>
        <taxon>Tracheophyta</taxon>
        <taxon>Spermatophyta</taxon>
        <taxon>Magnoliopsida</taxon>
        <taxon>eudicotyledons</taxon>
        <taxon>Gunneridae</taxon>
        <taxon>Pentapetalae</taxon>
        <taxon>rosids</taxon>
        <taxon>fabids</taxon>
        <taxon>Rosales</taxon>
        <taxon>Rosaceae</taxon>
        <taxon>Amygdaloideae</taxon>
        <taxon>Maleae</taxon>
        <taxon>Pyrus</taxon>
    </lineage>
</organism>
<protein>
    <submittedName>
        <fullName evidence="1">Ankyrin repeat-containing protein</fullName>
    </submittedName>
</protein>
<sequence>MDLFESDFLGVSRIKKFFSKAVDVLESSKAANERSSAPIRGFEILTMFLQKAFAFLSGQVRSLISHQGNQVHHAVQKVLNPRDCGL</sequence>
<evidence type="ECO:0000313" key="2">
    <source>
        <dbReference type="Proteomes" id="UP000327157"/>
    </source>
</evidence>
<dbReference type="EMBL" id="SMOL01000231">
    <property type="protein sequence ID" value="KAB2622230.1"/>
    <property type="molecule type" value="Genomic_DNA"/>
</dbReference>
<reference evidence="1 2" key="3">
    <citation type="submission" date="2019-11" db="EMBL/GenBank/DDBJ databases">
        <title>A de novo genome assembly of a pear dwarfing rootstock.</title>
        <authorList>
            <person name="Wang F."/>
            <person name="Wang J."/>
            <person name="Li S."/>
            <person name="Zhang Y."/>
            <person name="Fang M."/>
            <person name="Ma L."/>
            <person name="Zhao Y."/>
            <person name="Jiang S."/>
        </authorList>
    </citation>
    <scope>NUCLEOTIDE SEQUENCE [LARGE SCALE GENOMIC DNA]</scope>
    <source>
        <strain evidence="1">S2</strain>
        <tissue evidence="1">Leaf</tissue>
    </source>
</reference>
<reference evidence="2" key="2">
    <citation type="submission" date="2019-10" db="EMBL/GenBank/DDBJ databases">
        <title>A de novo genome assembly of a pear dwarfing rootstock.</title>
        <authorList>
            <person name="Wang F."/>
            <person name="Wang J."/>
            <person name="Li S."/>
            <person name="Zhang Y."/>
            <person name="Fang M."/>
            <person name="Ma L."/>
            <person name="Zhao Y."/>
            <person name="Jiang S."/>
        </authorList>
    </citation>
    <scope>NUCLEOTIDE SEQUENCE [LARGE SCALE GENOMIC DNA]</scope>
</reference>
<proteinExistence type="predicted"/>
<name>A0A5N5H9X4_9ROSA</name>
<comment type="caution">
    <text evidence="1">The sequence shown here is derived from an EMBL/GenBank/DDBJ whole genome shotgun (WGS) entry which is preliminary data.</text>
</comment>